<keyword evidence="13 15" id="KW-0902">Two-component regulatory system</keyword>
<keyword evidence="20" id="KW-1185">Reference proteome</keyword>
<keyword evidence="9 15" id="KW-0547">Nucleotide-binding</keyword>
<evidence type="ECO:0000256" key="9">
    <source>
        <dbReference type="ARBA" id="ARBA00022741"/>
    </source>
</evidence>
<keyword evidence="12 15" id="KW-1133">Transmembrane helix</keyword>
<dbReference type="Proteomes" id="UP000544134">
    <property type="component" value="Unassembled WGS sequence"/>
</dbReference>
<evidence type="ECO:0000256" key="13">
    <source>
        <dbReference type="ARBA" id="ARBA00023012"/>
    </source>
</evidence>
<dbReference type="PROSITE" id="PS50109">
    <property type="entry name" value="HIS_KIN"/>
    <property type="match status" value="1"/>
</dbReference>
<comment type="subcellular location">
    <subcellularLocation>
        <location evidence="3 15">Cell inner membrane</location>
    </subcellularLocation>
    <subcellularLocation>
        <location evidence="2">Membrane</location>
        <topology evidence="2">Multi-pass membrane protein</topology>
    </subcellularLocation>
</comment>
<dbReference type="SMART" id="SM00387">
    <property type="entry name" value="HATPase_c"/>
    <property type="match status" value="1"/>
</dbReference>
<dbReference type="NCBIfam" id="TIGR01386">
    <property type="entry name" value="cztS_silS_copS"/>
    <property type="match status" value="1"/>
</dbReference>
<dbReference type="EC" id="2.7.13.3" evidence="15"/>
<dbReference type="InterPro" id="IPR036890">
    <property type="entry name" value="HATPase_C_sf"/>
</dbReference>
<keyword evidence="6" id="KW-0597">Phosphoprotein</keyword>
<evidence type="ECO:0000256" key="16">
    <source>
        <dbReference type="SAM" id="MobiDB-lite"/>
    </source>
</evidence>
<feature type="transmembrane region" description="Helical" evidence="15">
    <location>
        <begin position="183"/>
        <end position="206"/>
    </location>
</feature>
<feature type="domain" description="HAMP" evidence="18">
    <location>
        <begin position="207"/>
        <end position="260"/>
    </location>
</feature>
<evidence type="ECO:0000256" key="15">
    <source>
        <dbReference type="RuleBase" id="RU364088"/>
    </source>
</evidence>
<dbReference type="SMART" id="SM00304">
    <property type="entry name" value="HAMP"/>
    <property type="match status" value="1"/>
</dbReference>
<dbReference type="InterPro" id="IPR006290">
    <property type="entry name" value="CztS_silS_copS"/>
</dbReference>
<dbReference type="PRINTS" id="PR00344">
    <property type="entry name" value="BCTRLSENSOR"/>
</dbReference>
<evidence type="ECO:0000259" key="18">
    <source>
        <dbReference type="PROSITE" id="PS50885"/>
    </source>
</evidence>
<gene>
    <name evidence="19" type="ORF">HHL24_32605</name>
</gene>
<organism evidence="19 20">
    <name type="scientific">Paraburkholderia polaris</name>
    <dbReference type="NCBI Taxonomy" id="2728848"/>
    <lineage>
        <taxon>Bacteria</taxon>
        <taxon>Pseudomonadati</taxon>
        <taxon>Pseudomonadota</taxon>
        <taxon>Betaproteobacteria</taxon>
        <taxon>Burkholderiales</taxon>
        <taxon>Burkholderiaceae</taxon>
        <taxon>Paraburkholderia</taxon>
    </lineage>
</organism>
<dbReference type="InterPro" id="IPR004358">
    <property type="entry name" value="Sig_transdc_His_kin-like_C"/>
</dbReference>
<evidence type="ECO:0000256" key="7">
    <source>
        <dbReference type="ARBA" id="ARBA00022679"/>
    </source>
</evidence>
<evidence type="ECO:0000256" key="3">
    <source>
        <dbReference type="ARBA" id="ARBA00004533"/>
    </source>
</evidence>
<proteinExistence type="predicted"/>
<dbReference type="InterPro" id="IPR003594">
    <property type="entry name" value="HATPase_dom"/>
</dbReference>
<accession>A0A848IK19</accession>
<dbReference type="Pfam" id="PF02518">
    <property type="entry name" value="HATPase_c"/>
    <property type="match status" value="1"/>
</dbReference>
<evidence type="ECO:0000256" key="12">
    <source>
        <dbReference type="ARBA" id="ARBA00022989"/>
    </source>
</evidence>
<evidence type="ECO:0000313" key="19">
    <source>
        <dbReference type="EMBL" id="NMM02652.1"/>
    </source>
</evidence>
<evidence type="ECO:0000256" key="5">
    <source>
        <dbReference type="ARBA" id="ARBA00022519"/>
    </source>
</evidence>
<evidence type="ECO:0000256" key="8">
    <source>
        <dbReference type="ARBA" id="ARBA00022692"/>
    </source>
</evidence>
<evidence type="ECO:0000313" key="20">
    <source>
        <dbReference type="Proteomes" id="UP000544134"/>
    </source>
</evidence>
<keyword evidence="14 15" id="KW-0472">Membrane</keyword>
<keyword evidence="5 15" id="KW-0997">Cell inner membrane</keyword>
<keyword evidence="10 15" id="KW-0418">Kinase</keyword>
<reference evidence="19 20" key="1">
    <citation type="submission" date="2020-04" db="EMBL/GenBank/DDBJ databases">
        <title>Paraburkholderia sp. RP-4-7 isolated from soil.</title>
        <authorList>
            <person name="Dahal R.H."/>
        </authorList>
    </citation>
    <scope>NUCLEOTIDE SEQUENCE [LARGE SCALE GENOMIC DNA]</scope>
    <source>
        <strain evidence="19 20">RP-4-7</strain>
    </source>
</reference>
<evidence type="ECO:0000259" key="17">
    <source>
        <dbReference type="PROSITE" id="PS50109"/>
    </source>
</evidence>
<protein>
    <recommendedName>
        <fullName evidence="15">Sensor protein</fullName>
        <ecNumber evidence="15">2.7.13.3</ecNumber>
    </recommendedName>
</protein>
<keyword evidence="11 15" id="KW-0067">ATP-binding</keyword>
<dbReference type="CDD" id="cd06225">
    <property type="entry name" value="HAMP"/>
    <property type="match status" value="1"/>
</dbReference>
<dbReference type="Pfam" id="PF00672">
    <property type="entry name" value="HAMP"/>
    <property type="match status" value="1"/>
</dbReference>
<dbReference type="SUPFAM" id="SSF55874">
    <property type="entry name" value="ATPase domain of HSP90 chaperone/DNA topoisomerase II/histidine kinase"/>
    <property type="match status" value="1"/>
</dbReference>
<dbReference type="InterPro" id="IPR005467">
    <property type="entry name" value="His_kinase_dom"/>
</dbReference>
<dbReference type="Gene3D" id="3.30.565.10">
    <property type="entry name" value="Histidine kinase-like ATPase, C-terminal domain"/>
    <property type="match status" value="1"/>
</dbReference>
<comment type="catalytic activity">
    <reaction evidence="1 15">
        <text>ATP + protein L-histidine = ADP + protein N-phospho-L-histidine.</text>
        <dbReference type="EC" id="2.7.13.3"/>
    </reaction>
</comment>
<feature type="domain" description="Histidine kinase" evidence="17">
    <location>
        <begin position="268"/>
        <end position="482"/>
    </location>
</feature>
<dbReference type="PANTHER" id="PTHR45436">
    <property type="entry name" value="SENSOR HISTIDINE KINASE YKOH"/>
    <property type="match status" value="1"/>
</dbReference>
<evidence type="ECO:0000256" key="1">
    <source>
        <dbReference type="ARBA" id="ARBA00000085"/>
    </source>
</evidence>
<dbReference type="Gene3D" id="6.10.340.10">
    <property type="match status" value="1"/>
</dbReference>
<evidence type="ECO:0000256" key="6">
    <source>
        <dbReference type="ARBA" id="ARBA00022553"/>
    </source>
</evidence>
<dbReference type="GO" id="GO:0005524">
    <property type="term" value="F:ATP binding"/>
    <property type="evidence" value="ECO:0007669"/>
    <property type="project" value="UniProtKB-KW"/>
</dbReference>
<evidence type="ECO:0000256" key="14">
    <source>
        <dbReference type="ARBA" id="ARBA00023136"/>
    </source>
</evidence>
<dbReference type="SUPFAM" id="SSF47384">
    <property type="entry name" value="Homodimeric domain of signal transducing histidine kinase"/>
    <property type="match status" value="1"/>
</dbReference>
<sequence length="506" mass="55787">MKWRLPCSIFAPVARWLLKPLAPLMPHTLRARLSILFAVSTSCLLVFNGVLLYHGLKTRLDSTSAREMTATLTALQLSLQTMPGLDAVRADREIWYDHLHGHQNLDIALFDARGAPLNRTNGYSPNAESLAVRAGLAPVQVKVAGMPMRFLVAMAPLGGQSGARVRVVVQYDASAEGALLSAYALNVLFVSVIGTLVNALLAWWIARFGLRPLARLTARAEQISSSRLAQPLPERDMPGELKELSHAFNRMLARLDESFTRLTQFSSDLAHDMRTPLTNLLAEAQVALSQPRSADDYRAVIESSVDEFQRLSRLIDSMLFLARADSAQRRLSLQQVDARSEALRVAGYYESMAADAGVEIVVTGNASFDGDVLLVQRALSNLVSNALAHAPRGSTVELHCVERLRYAQLSVSDIGAGIAEPHLERIFDRFYRVDPARYNSARGTGLGLAIVKSIMNEHHGECSVESIPHVHTTFSLRFPKQPAALQTPKVQRGSLRRRRGKKEEMT</sequence>
<dbReference type="Gene3D" id="1.10.287.130">
    <property type="match status" value="1"/>
</dbReference>
<dbReference type="GO" id="GO:0000155">
    <property type="term" value="F:phosphorelay sensor kinase activity"/>
    <property type="evidence" value="ECO:0007669"/>
    <property type="project" value="InterPro"/>
</dbReference>
<dbReference type="InterPro" id="IPR003660">
    <property type="entry name" value="HAMP_dom"/>
</dbReference>
<dbReference type="GO" id="GO:0005886">
    <property type="term" value="C:plasma membrane"/>
    <property type="evidence" value="ECO:0007669"/>
    <property type="project" value="UniProtKB-SubCell"/>
</dbReference>
<dbReference type="PROSITE" id="PS50885">
    <property type="entry name" value="HAMP"/>
    <property type="match status" value="1"/>
</dbReference>
<feature type="region of interest" description="Disordered" evidence="16">
    <location>
        <begin position="481"/>
        <end position="506"/>
    </location>
</feature>
<name>A0A848IK19_9BURK</name>
<dbReference type="AlphaFoldDB" id="A0A848IK19"/>
<keyword evidence="7 15" id="KW-0808">Transferase</keyword>
<dbReference type="EMBL" id="JABBGJ010000042">
    <property type="protein sequence ID" value="NMM02652.1"/>
    <property type="molecule type" value="Genomic_DNA"/>
</dbReference>
<evidence type="ECO:0000256" key="10">
    <source>
        <dbReference type="ARBA" id="ARBA00022777"/>
    </source>
</evidence>
<dbReference type="CDD" id="cd00082">
    <property type="entry name" value="HisKA"/>
    <property type="match status" value="1"/>
</dbReference>
<dbReference type="Pfam" id="PF00512">
    <property type="entry name" value="HisKA"/>
    <property type="match status" value="1"/>
</dbReference>
<keyword evidence="4 15" id="KW-1003">Cell membrane</keyword>
<comment type="caution">
    <text evidence="19">The sequence shown here is derived from an EMBL/GenBank/DDBJ whole genome shotgun (WGS) entry which is preliminary data.</text>
</comment>
<dbReference type="PANTHER" id="PTHR45436:SF15">
    <property type="entry name" value="SENSOR HISTIDINE KINASE CUSS"/>
    <property type="match status" value="1"/>
</dbReference>
<dbReference type="SUPFAM" id="SSF158472">
    <property type="entry name" value="HAMP domain-like"/>
    <property type="match status" value="1"/>
</dbReference>
<keyword evidence="8 15" id="KW-0812">Transmembrane</keyword>
<evidence type="ECO:0000256" key="11">
    <source>
        <dbReference type="ARBA" id="ARBA00022840"/>
    </source>
</evidence>
<evidence type="ECO:0000256" key="2">
    <source>
        <dbReference type="ARBA" id="ARBA00004141"/>
    </source>
</evidence>
<feature type="transmembrane region" description="Helical" evidence="15">
    <location>
        <begin position="33"/>
        <end position="56"/>
    </location>
</feature>
<dbReference type="SMART" id="SM00388">
    <property type="entry name" value="HisKA"/>
    <property type="match status" value="1"/>
</dbReference>
<dbReference type="InterPro" id="IPR036097">
    <property type="entry name" value="HisK_dim/P_sf"/>
</dbReference>
<evidence type="ECO:0000256" key="4">
    <source>
        <dbReference type="ARBA" id="ARBA00022475"/>
    </source>
</evidence>
<dbReference type="InterPro" id="IPR050428">
    <property type="entry name" value="TCS_sensor_his_kinase"/>
</dbReference>
<comment type="function">
    <text evidence="15">Member of a two-component regulatory system.</text>
</comment>
<dbReference type="InterPro" id="IPR003661">
    <property type="entry name" value="HisK_dim/P_dom"/>
</dbReference>